<dbReference type="AlphaFoldDB" id="A0A915YW44"/>
<name>A0A915YW44_9GLOM</name>
<dbReference type="EMBL" id="CAGKOT010000006">
    <property type="protein sequence ID" value="CAB5346890.1"/>
    <property type="molecule type" value="Genomic_DNA"/>
</dbReference>
<organism evidence="1 2">
    <name type="scientific">Rhizophagus irregularis</name>
    <dbReference type="NCBI Taxonomy" id="588596"/>
    <lineage>
        <taxon>Eukaryota</taxon>
        <taxon>Fungi</taxon>
        <taxon>Fungi incertae sedis</taxon>
        <taxon>Mucoromycota</taxon>
        <taxon>Glomeromycotina</taxon>
        <taxon>Glomeromycetes</taxon>
        <taxon>Glomerales</taxon>
        <taxon>Glomeraceae</taxon>
        <taxon>Rhizophagus</taxon>
    </lineage>
</organism>
<reference evidence="1" key="1">
    <citation type="submission" date="2020-05" db="EMBL/GenBank/DDBJ databases">
        <authorList>
            <person name="Rincon C."/>
            <person name="Sanders R I."/>
            <person name="Robbins C."/>
            <person name="Chaturvedi A."/>
        </authorList>
    </citation>
    <scope>NUCLEOTIDE SEQUENCE</scope>
    <source>
        <strain evidence="1">CHB12</strain>
    </source>
</reference>
<dbReference type="OrthoDB" id="2356835at2759"/>
<evidence type="ECO:0000313" key="1">
    <source>
        <dbReference type="EMBL" id="CAB5346890.1"/>
    </source>
</evidence>
<gene>
    <name evidence="1" type="ORF">CHRIB12_LOCUS4301</name>
</gene>
<sequence>MNEIASISKLQAWVNWVMRQFKEELGAVFKGLFGIILKSQAGFFYEILKTPQAFISKVGADILEDSWTGLLQDFEGLDGISRHLEWQFEGKYL</sequence>
<comment type="caution">
    <text evidence="1">The sequence shown here is derived from an EMBL/GenBank/DDBJ whole genome shotgun (WGS) entry which is preliminary data.</text>
</comment>
<accession>A0A915YW44</accession>
<protein>
    <submittedName>
        <fullName evidence="1">Uncharacterized protein</fullName>
    </submittedName>
</protein>
<evidence type="ECO:0000313" key="2">
    <source>
        <dbReference type="Proteomes" id="UP000684084"/>
    </source>
</evidence>
<proteinExistence type="predicted"/>
<dbReference type="Proteomes" id="UP000684084">
    <property type="component" value="Unassembled WGS sequence"/>
</dbReference>